<gene>
    <name evidence="8" type="ORF">HP555_05935</name>
</gene>
<comment type="subcellular location">
    <subcellularLocation>
        <location evidence="1">Membrane</location>
        <topology evidence="1">Multi-pass membrane protein</topology>
    </subcellularLocation>
</comment>
<feature type="transmembrane region" description="Helical" evidence="7">
    <location>
        <begin position="129"/>
        <end position="148"/>
    </location>
</feature>
<dbReference type="Proteomes" id="UP000596092">
    <property type="component" value="Chromosome"/>
</dbReference>
<evidence type="ECO:0000256" key="2">
    <source>
        <dbReference type="ARBA" id="ARBA00009773"/>
    </source>
</evidence>
<keyword evidence="9" id="KW-1185">Reference proteome</keyword>
<evidence type="ECO:0000256" key="4">
    <source>
        <dbReference type="ARBA" id="ARBA00022989"/>
    </source>
</evidence>
<reference evidence="8 9" key="1">
    <citation type="submission" date="2020-05" db="EMBL/GenBank/DDBJ databases">
        <title>Complete genome of Desulfobulbus oligotrophicus.</title>
        <authorList>
            <person name="Podar M."/>
        </authorList>
    </citation>
    <scope>NUCLEOTIDE SEQUENCE [LARGE SCALE GENOMIC DNA]</scope>
    <source>
        <strain evidence="8 9">Prop6</strain>
    </source>
</reference>
<dbReference type="GO" id="GO:0016020">
    <property type="term" value="C:membrane"/>
    <property type="evidence" value="ECO:0007669"/>
    <property type="project" value="UniProtKB-SubCell"/>
</dbReference>
<dbReference type="Pfam" id="PF01594">
    <property type="entry name" value="AI-2E_transport"/>
    <property type="match status" value="1"/>
</dbReference>
<feature type="transmembrane region" description="Helical" evidence="7">
    <location>
        <begin position="307"/>
        <end position="333"/>
    </location>
</feature>
<protein>
    <submittedName>
        <fullName evidence="8">AI-2E family transporter</fullName>
    </submittedName>
</protein>
<keyword evidence="5 7" id="KW-0472">Membrane</keyword>
<feature type="region of interest" description="Disordered" evidence="6">
    <location>
        <begin position="356"/>
        <end position="404"/>
    </location>
</feature>
<dbReference type="RefSeq" id="WP_199264258.1">
    <property type="nucleotide sequence ID" value="NZ_CP054140.1"/>
</dbReference>
<evidence type="ECO:0000256" key="5">
    <source>
        <dbReference type="ARBA" id="ARBA00023136"/>
    </source>
</evidence>
<name>A0A7T6AQD2_9BACT</name>
<feature type="transmembrane region" description="Helical" evidence="7">
    <location>
        <begin position="154"/>
        <end position="173"/>
    </location>
</feature>
<evidence type="ECO:0000313" key="8">
    <source>
        <dbReference type="EMBL" id="QQG65437.1"/>
    </source>
</evidence>
<dbReference type="AlphaFoldDB" id="A0A7T6AQD2"/>
<dbReference type="KEGG" id="dog:HP555_05935"/>
<dbReference type="PANTHER" id="PTHR21716">
    <property type="entry name" value="TRANSMEMBRANE PROTEIN"/>
    <property type="match status" value="1"/>
</dbReference>
<accession>A0A7T6AQD2</accession>
<organism evidence="8 9">
    <name type="scientific">Desulfobulbus oligotrophicus</name>
    <dbReference type="NCBI Taxonomy" id="1909699"/>
    <lineage>
        <taxon>Bacteria</taxon>
        <taxon>Pseudomonadati</taxon>
        <taxon>Thermodesulfobacteriota</taxon>
        <taxon>Desulfobulbia</taxon>
        <taxon>Desulfobulbales</taxon>
        <taxon>Desulfobulbaceae</taxon>
        <taxon>Desulfobulbus</taxon>
    </lineage>
</organism>
<dbReference type="EMBL" id="CP054140">
    <property type="protein sequence ID" value="QQG65437.1"/>
    <property type="molecule type" value="Genomic_DNA"/>
</dbReference>
<dbReference type="InterPro" id="IPR002549">
    <property type="entry name" value="AI-2E-like"/>
</dbReference>
<evidence type="ECO:0000256" key="7">
    <source>
        <dbReference type="SAM" id="Phobius"/>
    </source>
</evidence>
<dbReference type="PANTHER" id="PTHR21716:SF4">
    <property type="entry name" value="TRANSMEMBRANE PROTEIN 245"/>
    <property type="match status" value="1"/>
</dbReference>
<feature type="transmembrane region" description="Helical" evidence="7">
    <location>
        <begin position="236"/>
        <end position="258"/>
    </location>
</feature>
<comment type="similarity">
    <text evidence="2">Belongs to the autoinducer-2 exporter (AI-2E) (TC 2.A.86) family.</text>
</comment>
<feature type="transmembrane region" description="Helical" evidence="7">
    <location>
        <begin position="207"/>
        <end position="230"/>
    </location>
</feature>
<evidence type="ECO:0000256" key="3">
    <source>
        <dbReference type="ARBA" id="ARBA00022692"/>
    </source>
</evidence>
<evidence type="ECO:0000256" key="6">
    <source>
        <dbReference type="SAM" id="MobiDB-lite"/>
    </source>
</evidence>
<keyword evidence="4 7" id="KW-1133">Transmembrane helix</keyword>
<evidence type="ECO:0000313" key="9">
    <source>
        <dbReference type="Proteomes" id="UP000596092"/>
    </source>
</evidence>
<sequence length="404" mass="43899">MKRELVHKTILLLLVLLISALFLGMIRQFLMPMFMAALFAAILSPTHRWLTKKLGNRTNLASILIIAGIILLVLIPLSLFIGVVVAQAVSVSQSITPWVQSFINEPTTLTTYMQKLPYYEQILPYRTLIIEKAGLLVGNVSTFLINSLSEVTKMTVGAVFSSIIMLYAMFYFLTIGETLLKKILYFLPLQDSDEQRLLHRFTSVTKATLKGTLIIGALQGTVCGFAFLLAGIQAPVFWGAMMAVLSIIPAFGTAIIWGPALILLALKGEFLGVGILAVLCGAIAGNLDNIVRPRLVGKDTELHDLLILFGTLGGITMFGILGIIIGPIIAALFTTIWEIYGNVFADYLPEVGPLFRSEPDTSTPEHPTALQPEPVESTPIPGVVKEKTEPPAAQAGCDTSEKTD</sequence>
<feature type="transmembrane region" description="Helical" evidence="7">
    <location>
        <begin position="270"/>
        <end position="287"/>
    </location>
</feature>
<keyword evidence="3 7" id="KW-0812">Transmembrane</keyword>
<feature type="transmembrane region" description="Helical" evidence="7">
    <location>
        <begin position="64"/>
        <end position="86"/>
    </location>
</feature>
<evidence type="ECO:0000256" key="1">
    <source>
        <dbReference type="ARBA" id="ARBA00004141"/>
    </source>
</evidence>
<proteinExistence type="inferred from homology"/>